<keyword evidence="3" id="KW-1185">Reference proteome</keyword>
<proteinExistence type="predicted"/>
<feature type="compositionally biased region" description="Low complexity" evidence="1">
    <location>
        <begin position="1"/>
        <end position="10"/>
    </location>
</feature>
<sequence>MVWPFNSNPDDPLKDLDPNLRQFLEKEAPKASPKTLPPIAKPRTDSHPVNNDPTISSTNHTEPQVPAQSLYQDGRYAHLWKTYKAPGSYVEAKSDSEVLRDISLSYKARKREIAKIALENCSFEALAEDDCWKNGSYGKRLMMCRDESRALDRCTMLQTKFLGALGYLSYDGRPQEVEDQIQMHADRLYQQMIQHEVATREAKEKGLPAPQFKPIMSRENLAKVLGVSSPEALRVADVAQKMAETTDLSHVPEDAREKYQQTVKNMTPDERMVEEASRVGNIRDQSKAVQEYERILNKSKQEREQRKQEGAETITDRLSKWWGREEPDL</sequence>
<evidence type="ECO:0000256" key="1">
    <source>
        <dbReference type="SAM" id="MobiDB-lite"/>
    </source>
</evidence>
<dbReference type="Proteomes" id="UP000799302">
    <property type="component" value="Unassembled WGS sequence"/>
</dbReference>
<dbReference type="EMBL" id="MU004241">
    <property type="protein sequence ID" value="KAF2665101.1"/>
    <property type="molecule type" value="Genomic_DNA"/>
</dbReference>
<accession>A0A6A6U0I2</accession>
<gene>
    <name evidence="2" type="ORF">BT63DRAFT_459721</name>
</gene>
<feature type="compositionally biased region" description="Basic and acidic residues" evidence="1">
    <location>
        <begin position="11"/>
        <end position="29"/>
    </location>
</feature>
<dbReference type="AlphaFoldDB" id="A0A6A6U0I2"/>
<name>A0A6A6U0I2_9PEZI</name>
<feature type="region of interest" description="Disordered" evidence="1">
    <location>
        <begin position="1"/>
        <end position="66"/>
    </location>
</feature>
<feature type="compositionally biased region" description="Polar residues" evidence="1">
    <location>
        <begin position="47"/>
        <end position="66"/>
    </location>
</feature>
<evidence type="ECO:0000313" key="3">
    <source>
        <dbReference type="Proteomes" id="UP000799302"/>
    </source>
</evidence>
<protein>
    <submittedName>
        <fullName evidence="2">Uncharacterized protein</fullName>
    </submittedName>
</protein>
<reference evidence="2" key="1">
    <citation type="journal article" date="2020" name="Stud. Mycol.">
        <title>101 Dothideomycetes genomes: a test case for predicting lifestyles and emergence of pathogens.</title>
        <authorList>
            <person name="Haridas S."/>
            <person name="Albert R."/>
            <person name="Binder M."/>
            <person name="Bloem J."/>
            <person name="Labutti K."/>
            <person name="Salamov A."/>
            <person name="Andreopoulos B."/>
            <person name="Baker S."/>
            <person name="Barry K."/>
            <person name="Bills G."/>
            <person name="Bluhm B."/>
            <person name="Cannon C."/>
            <person name="Castanera R."/>
            <person name="Culley D."/>
            <person name="Daum C."/>
            <person name="Ezra D."/>
            <person name="Gonzalez J."/>
            <person name="Henrissat B."/>
            <person name="Kuo A."/>
            <person name="Liang C."/>
            <person name="Lipzen A."/>
            <person name="Lutzoni F."/>
            <person name="Magnuson J."/>
            <person name="Mondo S."/>
            <person name="Nolan M."/>
            <person name="Ohm R."/>
            <person name="Pangilinan J."/>
            <person name="Park H.-J."/>
            <person name="Ramirez L."/>
            <person name="Alfaro M."/>
            <person name="Sun H."/>
            <person name="Tritt A."/>
            <person name="Yoshinaga Y."/>
            <person name="Zwiers L.-H."/>
            <person name="Turgeon B."/>
            <person name="Goodwin S."/>
            <person name="Spatafora J."/>
            <person name="Crous P."/>
            <person name="Grigoriev I."/>
        </authorList>
    </citation>
    <scope>NUCLEOTIDE SEQUENCE</scope>
    <source>
        <strain evidence="2">CBS 115976</strain>
    </source>
</reference>
<dbReference type="OrthoDB" id="2103031at2759"/>
<organism evidence="2 3">
    <name type="scientific">Microthyrium microscopicum</name>
    <dbReference type="NCBI Taxonomy" id="703497"/>
    <lineage>
        <taxon>Eukaryota</taxon>
        <taxon>Fungi</taxon>
        <taxon>Dikarya</taxon>
        <taxon>Ascomycota</taxon>
        <taxon>Pezizomycotina</taxon>
        <taxon>Dothideomycetes</taxon>
        <taxon>Dothideomycetes incertae sedis</taxon>
        <taxon>Microthyriales</taxon>
        <taxon>Microthyriaceae</taxon>
        <taxon>Microthyrium</taxon>
    </lineage>
</organism>
<feature type="region of interest" description="Disordered" evidence="1">
    <location>
        <begin position="295"/>
        <end position="329"/>
    </location>
</feature>
<evidence type="ECO:0000313" key="2">
    <source>
        <dbReference type="EMBL" id="KAF2665101.1"/>
    </source>
</evidence>